<evidence type="ECO:0000313" key="4">
    <source>
        <dbReference type="Proteomes" id="UP000218831"/>
    </source>
</evidence>
<gene>
    <name evidence="3" type="ORF">CK503_12575</name>
</gene>
<dbReference type="PANTHER" id="PTHR36438:SF1">
    <property type="entry name" value="IRON-SULFUR CLUSTER REPAIR PROTEIN YTFE"/>
    <property type="match status" value="1"/>
</dbReference>
<comment type="subcellular location">
    <subcellularLocation>
        <location evidence="1">Cytoplasm</location>
    </subcellularLocation>
</comment>
<dbReference type="Proteomes" id="UP000218831">
    <property type="component" value="Unassembled WGS sequence"/>
</dbReference>
<sequence>MNKNDDMNSDQSLSNLTPEATITEIVRSDSEAGELLSSIGLSPANHEQETLRSICQQRKWSEVEVLRWLKKHGSTTNGEVSNKSREKPDKDSTLPEWTTYLEESYISPNRSLLEEIDENFPRIRKIHGNQYPWLKTMKWHYDKFREALGMYYAFEQEKFYPLIERLKNNSNNNLNHGTIQKLEKSFSVIERDQPRLRNLMKTIREKGNEFENPGNACSTLRIQNENFKILFSKLEKQFEIEKDQILPCVKEQIKAKS</sequence>
<feature type="compositionally biased region" description="Polar residues" evidence="2">
    <location>
        <begin position="7"/>
        <end position="20"/>
    </location>
</feature>
<name>A0A2A2G8U5_9BACT</name>
<organism evidence="3 4">
    <name type="scientific">Fodinibius salipaludis</name>
    <dbReference type="NCBI Taxonomy" id="2032627"/>
    <lineage>
        <taxon>Bacteria</taxon>
        <taxon>Pseudomonadati</taxon>
        <taxon>Balneolota</taxon>
        <taxon>Balneolia</taxon>
        <taxon>Balneolales</taxon>
        <taxon>Balneolaceae</taxon>
        <taxon>Fodinibius</taxon>
    </lineage>
</organism>
<feature type="region of interest" description="Disordered" evidence="2">
    <location>
        <begin position="1"/>
        <end position="28"/>
    </location>
</feature>
<dbReference type="InterPro" id="IPR019903">
    <property type="entry name" value="RIC_family"/>
</dbReference>
<feature type="compositionally biased region" description="Basic and acidic residues" evidence="2">
    <location>
        <begin position="82"/>
        <end position="93"/>
    </location>
</feature>
<comment type="caution">
    <text evidence="3">The sequence shown here is derived from an EMBL/GenBank/DDBJ whole genome shotgun (WGS) entry which is preliminary data.</text>
</comment>
<dbReference type="PANTHER" id="PTHR36438">
    <property type="entry name" value="IRON-SULFUR CLUSTER REPAIR PROTEIN YTFE"/>
    <property type="match status" value="1"/>
</dbReference>
<dbReference type="EMBL" id="NSKE01000009">
    <property type="protein sequence ID" value="PAU93252.1"/>
    <property type="molecule type" value="Genomic_DNA"/>
</dbReference>
<evidence type="ECO:0000256" key="2">
    <source>
        <dbReference type="SAM" id="MobiDB-lite"/>
    </source>
</evidence>
<feature type="region of interest" description="Disordered" evidence="2">
    <location>
        <begin position="74"/>
        <end position="94"/>
    </location>
</feature>
<accession>A0A2A2G8U5</accession>
<evidence type="ECO:0000256" key="1">
    <source>
        <dbReference type="ARBA" id="ARBA00004496"/>
    </source>
</evidence>
<proteinExistence type="predicted"/>
<keyword evidence="4" id="KW-1185">Reference proteome</keyword>
<protein>
    <submittedName>
        <fullName evidence="3">Uncharacterized protein</fullName>
    </submittedName>
</protein>
<evidence type="ECO:0000313" key="3">
    <source>
        <dbReference type="EMBL" id="PAU93252.1"/>
    </source>
</evidence>
<dbReference type="AlphaFoldDB" id="A0A2A2G8U5"/>
<reference evidence="3 4" key="1">
    <citation type="submission" date="2017-08" db="EMBL/GenBank/DDBJ databases">
        <title>Aliifodinibius alkalisoli sp. nov., isolated from saline alkaline soil.</title>
        <authorList>
            <person name="Liu D."/>
            <person name="Zhang G."/>
        </authorList>
    </citation>
    <scope>NUCLEOTIDE SEQUENCE [LARGE SCALE GENOMIC DNA]</scope>
    <source>
        <strain evidence="3 4">WN023</strain>
    </source>
</reference>
<dbReference type="GO" id="GO:0005737">
    <property type="term" value="C:cytoplasm"/>
    <property type="evidence" value="ECO:0007669"/>
    <property type="project" value="UniProtKB-SubCell"/>
</dbReference>